<evidence type="ECO:0000256" key="7">
    <source>
        <dbReference type="ARBA" id="ARBA00023128"/>
    </source>
</evidence>
<dbReference type="PANTHER" id="PTHR12428:SF66">
    <property type="entry name" value="MITOCHONDRIAL INNER MEMBRANE PROTEIN OXA1L"/>
    <property type="match status" value="1"/>
</dbReference>
<evidence type="ECO:0000313" key="13">
    <source>
        <dbReference type="Ensembl" id="ENSCMMP00000022905.1"/>
    </source>
</evidence>
<dbReference type="GO" id="GO:0005743">
    <property type="term" value="C:mitochondrial inner membrane"/>
    <property type="evidence" value="ECO:0007669"/>
    <property type="project" value="UniProtKB-SubCell"/>
</dbReference>
<feature type="transmembrane region" description="Helical" evidence="11">
    <location>
        <begin position="194"/>
        <end position="219"/>
    </location>
</feature>
<comment type="similarity">
    <text evidence="2 9">Belongs to the OXA1/ALB3/YidC family.</text>
</comment>
<evidence type="ECO:0000256" key="10">
    <source>
        <dbReference type="SAM" id="MobiDB-lite"/>
    </source>
</evidence>
<keyword evidence="5" id="KW-0809">Transit peptide</keyword>
<feature type="region of interest" description="Disordered" evidence="10">
    <location>
        <begin position="1"/>
        <end position="36"/>
    </location>
</feature>
<keyword evidence="4" id="KW-0999">Mitochondrion inner membrane</keyword>
<evidence type="ECO:0000256" key="11">
    <source>
        <dbReference type="SAM" id="Phobius"/>
    </source>
</evidence>
<reference evidence="13" key="1">
    <citation type="submission" date="2025-08" db="UniProtKB">
        <authorList>
            <consortium name="Ensembl"/>
        </authorList>
    </citation>
    <scope>IDENTIFICATION</scope>
</reference>
<feature type="region of interest" description="Disordered" evidence="10">
    <location>
        <begin position="59"/>
        <end position="96"/>
    </location>
</feature>
<evidence type="ECO:0000256" key="8">
    <source>
        <dbReference type="ARBA" id="ARBA00023136"/>
    </source>
</evidence>
<dbReference type="NCBIfam" id="TIGR03592">
    <property type="entry name" value="yidC_oxa1_cterm"/>
    <property type="match status" value="1"/>
</dbReference>
<dbReference type="InterPro" id="IPR028055">
    <property type="entry name" value="YidC/Oxa/ALB_C"/>
</dbReference>
<feature type="transmembrane region" description="Helical" evidence="11">
    <location>
        <begin position="268"/>
        <end position="288"/>
    </location>
</feature>
<comment type="subcellular location">
    <subcellularLocation>
        <location evidence="9">Membrane</location>
        <topology evidence="9">Multi-pass membrane protein</topology>
    </subcellularLocation>
    <subcellularLocation>
        <location evidence="1">Mitochondrion inner membrane</location>
        <topology evidence="1">Multi-pass membrane protein</topology>
    </subcellularLocation>
</comment>
<dbReference type="AlphaFoldDB" id="A0A8C3CPB4"/>
<feature type="compositionally biased region" description="Basic and acidic residues" evidence="10">
    <location>
        <begin position="1"/>
        <end position="10"/>
    </location>
</feature>
<evidence type="ECO:0000256" key="2">
    <source>
        <dbReference type="ARBA" id="ARBA00009877"/>
    </source>
</evidence>
<sequence>MGQPHGERPHPITCGATPPPPAVPHNSGGAHLQGRQLGGLGLAQGDALGGHRQRCGAGMWGRDVGRPHKRLPHTCGAGTHREGAAPSGAAPPPGGGAGGRGGAVWGGCGALWGSYGVAVECYGAANGVAMGRYGAVLGNLWVAVGQFWGHYGSLWGSHGAVMGCYGAGMGCLWGAMGLYGTLWGTMRCYGSLWGIYGVAMGRYGVSLGSLWGAVGFLWGRGPMGWLLWVTMGLYGALWGAIGSLWGSMGNPWVSMGHYGALWGSMGNLWVTMGHYGALWGAIGSLWGIHGSLWGGTCSRSLGLGTLGARVLLLPLVLRGQREAARLGAHLPQLQRLHQRLAEARRGSDRLQVTRAYAELAAYQRRHDVHPLRGFLVPLVQTPLFVSFFLALQQMAAAPHPGLQRGGLGWFPDLAAPDPFYALPLLVTASTWLVLELGAETGVSSPGAGALRQALRVMPLLVLPFVLHFPTAVFLYWLTSNSFSLLQTGLLRVPAIRARLRVPAPPPPAPPTPGAGPAPSAGGMLGKLRQSERGGGRGKLGGKGEKLGAGG</sequence>
<feature type="compositionally biased region" description="Pro residues" evidence="10">
    <location>
        <begin position="502"/>
        <end position="515"/>
    </location>
</feature>
<name>A0A8C3CPB4_CAIMO</name>
<evidence type="ECO:0000313" key="14">
    <source>
        <dbReference type="Proteomes" id="UP000694556"/>
    </source>
</evidence>
<feature type="transmembrane region" description="Helical" evidence="11">
    <location>
        <begin position="459"/>
        <end position="477"/>
    </location>
</feature>
<keyword evidence="3 9" id="KW-0812">Transmembrane</keyword>
<feature type="transmembrane region" description="Helical" evidence="11">
    <location>
        <begin position="225"/>
        <end position="247"/>
    </location>
</feature>
<evidence type="ECO:0000259" key="12">
    <source>
        <dbReference type="Pfam" id="PF02096"/>
    </source>
</evidence>
<dbReference type="Pfam" id="PF02096">
    <property type="entry name" value="60KD_IMP"/>
    <property type="match status" value="1"/>
</dbReference>
<protein>
    <recommendedName>
        <fullName evidence="12">Membrane insertase YidC/Oxa/ALB C-terminal domain-containing protein</fullName>
    </recommendedName>
</protein>
<feature type="transmembrane region" description="Helical" evidence="11">
    <location>
        <begin position="419"/>
        <end position="438"/>
    </location>
</feature>
<dbReference type="GO" id="GO:0032979">
    <property type="term" value="P:protein insertion into mitochondrial inner membrane from matrix"/>
    <property type="evidence" value="ECO:0007669"/>
    <property type="project" value="TreeGrafter"/>
</dbReference>
<evidence type="ECO:0000256" key="9">
    <source>
        <dbReference type="RuleBase" id="RU003945"/>
    </source>
</evidence>
<dbReference type="Proteomes" id="UP000694556">
    <property type="component" value="Unassembled WGS sequence"/>
</dbReference>
<keyword evidence="7" id="KW-0496">Mitochondrion</keyword>
<dbReference type="PANTHER" id="PTHR12428">
    <property type="entry name" value="OXA1"/>
    <property type="match status" value="1"/>
</dbReference>
<feature type="compositionally biased region" description="Basic and acidic residues" evidence="10">
    <location>
        <begin position="541"/>
        <end position="550"/>
    </location>
</feature>
<evidence type="ECO:0000256" key="6">
    <source>
        <dbReference type="ARBA" id="ARBA00022989"/>
    </source>
</evidence>
<feature type="transmembrane region" description="Helical" evidence="11">
    <location>
        <begin position="374"/>
        <end position="395"/>
    </location>
</feature>
<evidence type="ECO:0000256" key="3">
    <source>
        <dbReference type="ARBA" id="ARBA00022692"/>
    </source>
</evidence>
<dbReference type="InterPro" id="IPR001708">
    <property type="entry name" value="YidC/ALB3/OXA1/COX18"/>
</dbReference>
<evidence type="ECO:0000256" key="1">
    <source>
        <dbReference type="ARBA" id="ARBA00004448"/>
    </source>
</evidence>
<keyword evidence="14" id="KW-1185">Reference proteome</keyword>
<feature type="transmembrane region" description="Helical" evidence="11">
    <location>
        <begin position="160"/>
        <end position="182"/>
    </location>
</feature>
<dbReference type="CDD" id="cd20069">
    <property type="entry name" value="5TM_Oxa1-like"/>
    <property type="match status" value="1"/>
</dbReference>
<reference evidence="13" key="2">
    <citation type="submission" date="2025-09" db="UniProtKB">
        <authorList>
            <consortium name="Ensembl"/>
        </authorList>
    </citation>
    <scope>IDENTIFICATION</scope>
</reference>
<keyword evidence="8 11" id="KW-0472">Membrane</keyword>
<organism evidence="13 14">
    <name type="scientific">Cairina moschata</name>
    <name type="common">Muscovy duck</name>
    <dbReference type="NCBI Taxonomy" id="8855"/>
    <lineage>
        <taxon>Eukaryota</taxon>
        <taxon>Metazoa</taxon>
        <taxon>Chordata</taxon>
        <taxon>Craniata</taxon>
        <taxon>Vertebrata</taxon>
        <taxon>Euteleostomi</taxon>
        <taxon>Archelosauria</taxon>
        <taxon>Archosauria</taxon>
        <taxon>Dinosauria</taxon>
        <taxon>Saurischia</taxon>
        <taxon>Theropoda</taxon>
        <taxon>Coelurosauria</taxon>
        <taxon>Aves</taxon>
        <taxon>Neognathae</taxon>
        <taxon>Galloanserae</taxon>
        <taxon>Anseriformes</taxon>
        <taxon>Anatidae</taxon>
        <taxon>Anatinae</taxon>
        <taxon>Cairina</taxon>
    </lineage>
</organism>
<feature type="region of interest" description="Disordered" evidence="10">
    <location>
        <begin position="501"/>
        <end position="550"/>
    </location>
</feature>
<feature type="domain" description="Membrane insertase YidC/Oxa/ALB C-terminal" evidence="12">
    <location>
        <begin position="305"/>
        <end position="488"/>
    </location>
</feature>
<dbReference type="GO" id="GO:0032977">
    <property type="term" value="F:membrane insertase activity"/>
    <property type="evidence" value="ECO:0007669"/>
    <property type="project" value="InterPro"/>
</dbReference>
<accession>A0A8C3CPB4</accession>
<evidence type="ECO:0000256" key="4">
    <source>
        <dbReference type="ARBA" id="ARBA00022792"/>
    </source>
</evidence>
<proteinExistence type="inferred from homology"/>
<dbReference type="Ensembl" id="ENSCMMT00000025077.1">
    <property type="protein sequence ID" value="ENSCMMP00000022905.1"/>
    <property type="gene ID" value="ENSCMMG00000014319.1"/>
</dbReference>
<evidence type="ECO:0000256" key="5">
    <source>
        <dbReference type="ARBA" id="ARBA00022946"/>
    </source>
</evidence>
<keyword evidence="6 11" id="KW-1133">Transmembrane helix</keyword>